<gene>
    <name evidence="1" type="ORF">dnl_35370</name>
</gene>
<dbReference type="KEGG" id="dli:dnl_35370"/>
<dbReference type="Proteomes" id="UP000663720">
    <property type="component" value="Chromosome"/>
</dbReference>
<dbReference type="EMBL" id="CP061799">
    <property type="protein sequence ID" value="QTA81206.1"/>
    <property type="molecule type" value="Genomic_DNA"/>
</dbReference>
<organism evidence="1 2">
    <name type="scientific">Desulfonema limicola</name>
    <dbReference type="NCBI Taxonomy" id="45656"/>
    <lineage>
        <taxon>Bacteria</taxon>
        <taxon>Pseudomonadati</taxon>
        <taxon>Thermodesulfobacteriota</taxon>
        <taxon>Desulfobacteria</taxon>
        <taxon>Desulfobacterales</taxon>
        <taxon>Desulfococcaceae</taxon>
        <taxon>Desulfonema</taxon>
    </lineage>
</organism>
<protein>
    <submittedName>
        <fullName evidence="1">Type VI secretion system, TssF-like</fullName>
    </submittedName>
</protein>
<proteinExistence type="predicted"/>
<evidence type="ECO:0000313" key="1">
    <source>
        <dbReference type="EMBL" id="QTA81206.1"/>
    </source>
</evidence>
<dbReference type="PANTHER" id="PTHR35370">
    <property type="entry name" value="CYTOPLASMIC PROTEIN-RELATED-RELATED"/>
    <property type="match status" value="1"/>
</dbReference>
<reference evidence="1" key="1">
    <citation type="journal article" date="2021" name="Microb. Physiol.">
        <title>Proteogenomic Insights into the Physiology of Marine, Sulfate-Reducing, Filamentous Desulfonema limicola and Desulfonema magnum.</title>
        <authorList>
            <person name="Schnaars V."/>
            <person name="Wohlbrand L."/>
            <person name="Scheve S."/>
            <person name="Hinrichs C."/>
            <person name="Reinhardt R."/>
            <person name="Rabus R."/>
        </authorList>
    </citation>
    <scope>NUCLEOTIDE SEQUENCE</scope>
    <source>
        <strain evidence="1">5ac10</strain>
    </source>
</reference>
<sequence length="539" mass="62342">MQIDDPLYKAFLEQVQELENFRMTYASVHPHVPMDRDDPDVKRMIEAMAFFSARTHRAGMNNIVSSQLRIFQQCFPYLLLPLPSMGMLKARLTGRFAEAVDIPKGCEFTFSTQDGKTALFLTLFSIRILPLFLTRAEMPYTPGKGFRLLLQLNAPYSRNEDIGKISFHINHLNNYKASLQVFHTLKQYIRKTSIVFDEKFSETKPGIPCSISFGPHEDQENIKSQNPVLKERFFFHFPMQELYLNIDCPAPPRNWSQIIICFDLDIKWPRNLILSKEVFHLYSIPVMNLKKEAAQPVLCDGTREEYPVFYSNPEKGFQIQELAGVYTVENQGMIPLRPGILSGGNNSYEIIQKTDLKTGIREHRLLLNMPEAFEKPKTIAVDAMWFQPEFSKNTNQQLNVQPYGRTLGGLEWETLGRIVPHNDNRFGADRENFLNLFILKNKPDLTLDDLFSILRAMGNVLQNEFKDVINLLTDMRVEHAPPKKNERAGSLRRVYYLKFAKLDPSFMPLVETFIIHVEKVLDGWLPETAVEIRIEVLEK</sequence>
<accession>A0A975GHA2</accession>
<dbReference type="RefSeq" id="WP_207687275.1">
    <property type="nucleotide sequence ID" value="NZ_CP061799.1"/>
</dbReference>
<dbReference type="Pfam" id="PF05947">
    <property type="entry name" value="T6SS_TssF"/>
    <property type="match status" value="1"/>
</dbReference>
<keyword evidence="2" id="KW-1185">Reference proteome</keyword>
<evidence type="ECO:0000313" key="2">
    <source>
        <dbReference type="Proteomes" id="UP000663720"/>
    </source>
</evidence>
<dbReference type="PANTHER" id="PTHR35370:SF1">
    <property type="entry name" value="TYPE VI SECRETION SYSTEM COMPONENT TSSF1"/>
    <property type="match status" value="1"/>
</dbReference>
<dbReference type="AlphaFoldDB" id="A0A975GHA2"/>
<name>A0A975GHA2_9BACT</name>
<dbReference type="InterPro" id="IPR010272">
    <property type="entry name" value="T6SS_TssF"/>
</dbReference>